<evidence type="ECO:0000259" key="1">
    <source>
        <dbReference type="PROSITE" id="PS51186"/>
    </source>
</evidence>
<dbReference type="Gene3D" id="3.40.630.30">
    <property type="match status" value="1"/>
</dbReference>
<protein>
    <submittedName>
        <fullName evidence="2">GNAT family N-acetyltransferase</fullName>
    </submittedName>
</protein>
<accession>A0A5S4FVL9</accession>
<evidence type="ECO:0000313" key="3">
    <source>
        <dbReference type="Proteomes" id="UP000309128"/>
    </source>
</evidence>
<dbReference type="OrthoDB" id="3533156at2"/>
<feature type="domain" description="N-acetyltransferase" evidence="1">
    <location>
        <begin position="11"/>
        <end position="182"/>
    </location>
</feature>
<dbReference type="PANTHER" id="PTHR43792">
    <property type="entry name" value="GNAT FAMILY, PUTATIVE (AFU_ORTHOLOGUE AFUA_3G00765)-RELATED-RELATED"/>
    <property type="match status" value="1"/>
</dbReference>
<keyword evidence="2" id="KW-0808">Transferase</keyword>
<dbReference type="GO" id="GO:0016747">
    <property type="term" value="F:acyltransferase activity, transferring groups other than amino-acyl groups"/>
    <property type="evidence" value="ECO:0007669"/>
    <property type="project" value="InterPro"/>
</dbReference>
<reference evidence="2 3" key="1">
    <citation type="submission" date="2019-05" db="EMBL/GenBank/DDBJ databases">
        <title>Draft genome sequence of Nonomuraea turkmeniaca DSM 43926.</title>
        <authorList>
            <person name="Saricaoglu S."/>
            <person name="Isik K."/>
        </authorList>
    </citation>
    <scope>NUCLEOTIDE SEQUENCE [LARGE SCALE GENOMIC DNA]</scope>
    <source>
        <strain evidence="2 3">DSM 43926</strain>
    </source>
</reference>
<organism evidence="2 3">
    <name type="scientific">Nonomuraea turkmeniaca</name>
    <dbReference type="NCBI Taxonomy" id="103838"/>
    <lineage>
        <taxon>Bacteria</taxon>
        <taxon>Bacillati</taxon>
        <taxon>Actinomycetota</taxon>
        <taxon>Actinomycetes</taxon>
        <taxon>Streptosporangiales</taxon>
        <taxon>Streptosporangiaceae</taxon>
        <taxon>Nonomuraea</taxon>
    </lineage>
</organism>
<dbReference type="RefSeq" id="WP_138664960.1">
    <property type="nucleotide sequence ID" value="NZ_VCKY01000012.1"/>
</dbReference>
<dbReference type="EMBL" id="VCKY01000012">
    <property type="protein sequence ID" value="TMR24141.1"/>
    <property type="molecule type" value="Genomic_DNA"/>
</dbReference>
<sequence>MPQAILRTDRIELIPLSDEHLEHEIELDADPEVMRYLGNGRARSRADVEALHPQRLAVASRVAGLGFWAGFVDGQFVGWWILEPPERADQGPVEGQAELGYRLLRRHWRKGLAGEGARELIRHGFEDLGLTRIFAETMAVNTASRATMAAVGMEHIRTFHMDWEDPLPGSHLGEVEYAITREQWLARRTTKA</sequence>
<proteinExistence type="predicted"/>
<keyword evidence="3" id="KW-1185">Reference proteome</keyword>
<dbReference type="PANTHER" id="PTHR43792:SF16">
    <property type="entry name" value="N-ACETYLTRANSFERASE DOMAIN-CONTAINING PROTEIN"/>
    <property type="match status" value="1"/>
</dbReference>
<dbReference type="Pfam" id="PF13302">
    <property type="entry name" value="Acetyltransf_3"/>
    <property type="match status" value="1"/>
</dbReference>
<name>A0A5S4FVL9_9ACTN</name>
<dbReference type="InterPro" id="IPR000182">
    <property type="entry name" value="GNAT_dom"/>
</dbReference>
<dbReference type="InterPro" id="IPR016181">
    <property type="entry name" value="Acyl_CoA_acyltransferase"/>
</dbReference>
<dbReference type="PROSITE" id="PS51186">
    <property type="entry name" value="GNAT"/>
    <property type="match status" value="1"/>
</dbReference>
<evidence type="ECO:0000313" key="2">
    <source>
        <dbReference type="EMBL" id="TMR24141.1"/>
    </source>
</evidence>
<dbReference type="Proteomes" id="UP000309128">
    <property type="component" value="Unassembled WGS sequence"/>
</dbReference>
<dbReference type="InterPro" id="IPR051531">
    <property type="entry name" value="N-acetyltransferase"/>
</dbReference>
<comment type="caution">
    <text evidence="2">The sequence shown here is derived from an EMBL/GenBank/DDBJ whole genome shotgun (WGS) entry which is preliminary data.</text>
</comment>
<dbReference type="AlphaFoldDB" id="A0A5S4FVL9"/>
<dbReference type="SUPFAM" id="SSF55729">
    <property type="entry name" value="Acyl-CoA N-acyltransferases (Nat)"/>
    <property type="match status" value="1"/>
</dbReference>
<gene>
    <name evidence="2" type="ORF">ETD86_05310</name>
</gene>